<comment type="caution">
    <text evidence="3">The sequence shown here is derived from an EMBL/GenBank/DDBJ whole genome shotgun (WGS) entry which is preliminary data.</text>
</comment>
<organism evidence="3 4">
    <name type="scientific">Neptunomonas marina</name>
    <dbReference type="NCBI Taxonomy" id="1815562"/>
    <lineage>
        <taxon>Bacteria</taxon>
        <taxon>Pseudomonadati</taxon>
        <taxon>Pseudomonadota</taxon>
        <taxon>Gammaproteobacteria</taxon>
        <taxon>Oceanospirillales</taxon>
        <taxon>Oceanospirillaceae</taxon>
        <taxon>Neptunomonas</taxon>
    </lineage>
</organism>
<keyword evidence="4" id="KW-1185">Reference proteome</keyword>
<name>A0A437QCW4_9GAMM</name>
<dbReference type="EMBL" id="SACQ01000001">
    <property type="protein sequence ID" value="RVU32341.1"/>
    <property type="molecule type" value="Genomic_DNA"/>
</dbReference>
<dbReference type="Proteomes" id="UP000282818">
    <property type="component" value="Unassembled WGS sequence"/>
</dbReference>
<dbReference type="PANTHER" id="PTHR38687">
    <property type="entry name" value="CELL DIVISION PROTEIN DEDD-RELATED"/>
    <property type="match status" value="1"/>
</dbReference>
<dbReference type="PROSITE" id="PS51724">
    <property type="entry name" value="SPOR"/>
    <property type="match status" value="1"/>
</dbReference>
<proteinExistence type="predicted"/>
<dbReference type="AlphaFoldDB" id="A0A437QCW4"/>
<sequence>MDSTMKKRLLGFALIAITLAVLLPLFLQGDGYRERQLESRIPATPAMPQVAILEPQSEELPDTSDYPPPQEEVVVSVVDPAPAVPAKPVAEADKRPVKKPTVDEPAPALDEQGVPVAWTLQLASFKDEGNAKALRKQLVGNGHKVYTRQGADLYKVYVGPDFNKERLTQLQARLQSDFGLEGIIIRFTTQ</sequence>
<dbReference type="GO" id="GO:0032153">
    <property type="term" value="C:cell division site"/>
    <property type="evidence" value="ECO:0007669"/>
    <property type="project" value="TreeGrafter"/>
</dbReference>
<feature type="region of interest" description="Disordered" evidence="1">
    <location>
        <begin position="87"/>
        <end position="108"/>
    </location>
</feature>
<gene>
    <name evidence="3" type="ORF">EOE65_01425</name>
</gene>
<reference evidence="3 4" key="1">
    <citation type="submission" date="2019-01" db="EMBL/GenBank/DDBJ databases">
        <authorList>
            <person name="Chen W.-M."/>
        </authorList>
    </citation>
    <scope>NUCLEOTIDE SEQUENCE [LARGE SCALE GENOMIC DNA]</scope>
    <source>
        <strain evidence="3 4">HPM-16</strain>
    </source>
</reference>
<evidence type="ECO:0000259" key="2">
    <source>
        <dbReference type="PROSITE" id="PS51724"/>
    </source>
</evidence>
<dbReference type="InterPro" id="IPR052521">
    <property type="entry name" value="Cell_div_SPOR-domain"/>
</dbReference>
<dbReference type="Pfam" id="PF05036">
    <property type="entry name" value="SPOR"/>
    <property type="match status" value="1"/>
</dbReference>
<dbReference type="PANTHER" id="PTHR38687:SF1">
    <property type="entry name" value="CELL DIVISION PROTEIN DEDD"/>
    <property type="match status" value="1"/>
</dbReference>
<dbReference type="InterPro" id="IPR007730">
    <property type="entry name" value="SPOR-like_dom"/>
</dbReference>
<evidence type="ECO:0000313" key="4">
    <source>
        <dbReference type="Proteomes" id="UP000282818"/>
    </source>
</evidence>
<dbReference type="SUPFAM" id="SSF110997">
    <property type="entry name" value="Sporulation related repeat"/>
    <property type="match status" value="1"/>
</dbReference>
<dbReference type="GO" id="GO:0042834">
    <property type="term" value="F:peptidoglycan binding"/>
    <property type="evidence" value="ECO:0007669"/>
    <property type="project" value="InterPro"/>
</dbReference>
<dbReference type="Gene3D" id="3.30.70.1070">
    <property type="entry name" value="Sporulation related repeat"/>
    <property type="match status" value="1"/>
</dbReference>
<evidence type="ECO:0000313" key="3">
    <source>
        <dbReference type="EMBL" id="RVU32341.1"/>
    </source>
</evidence>
<protein>
    <submittedName>
        <fullName evidence="3">SPOR domain-containing protein</fullName>
    </submittedName>
</protein>
<accession>A0A437QCW4</accession>
<dbReference type="GO" id="GO:0032506">
    <property type="term" value="P:cytokinetic process"/>
    <property type="evidence" value="ECO:0007669"/>
    <property type="project" value="TreeGrafter"/>
</dbReference>
<feature type="domain" description="SPOR" evidence="2">
    <location>
        <begin position="112"/>
        <end position="187"/>
    </location>
</feature>
<dbReference type="GO" id="GO:0030428">
    <property type="term" value="C:cell septum"/>
    <property type="evidence" value="ECO:0007669"/>
    <property type="project" value="TreeGrafter"/>
</dbReference>
<evidence type="ECO:0000256" key="1">
    <source>
        <dbReference type="SAM" id="MobiDB-lite"/>
    </source>
</evidence>
<dbReference type="InterPro" id="IPR036680">
    <property type="entry name" value="SPOR-like_sf"/>
</dbReference>